<dbReference type="PROSITE" id="PS00028">
    <property type="entry name" value="ZINC_FINGER_C2H2_1"/>
    <property type="match status" value="3"/>
</dbReference>
<keyword evidence="2" id="KW-0677">Repeat</keyword>
<feature type="region of interest" description="Disordered" evidence="6">
    <location>
        <begin position="963"/>
        <end position="991"/>
    </location>
</feature>
<dbReference type="Proteomes" id="UP000230066">
    <property type="component" value="Unassembled WGS sequence"/>
</dbReference>
<sequence length="1016" mass="110480">MHADQMEVGPGLCFWTDSTSELNKAPLLTFAQSLNHVDHTRPYLANNLSGVVLELESDEELDEDSTRRRLEEDVIELTGDDLADPEQTDESSTFSGRNAAESPEFANSTKPVVSDTNHVVSGLPQVAIPTIAVQPIVPSPTFQRTSYDSDLGTRLQNGGNKIEVSNSHLTEQLNNPKVPAQPKNHVVFPNQNSVKCYLCERTFVNFRSRNIHMNKTHSIKSKPSSRNASHKKLVAATQTAQQNTEKQPDGDTEIRPENAQIPISSPRVIPTVSCAQTAVTEPECKDQASEFNAPAQKACPLYTVSSPPPGSPGCGGTLKIRLVSVKNKKRGKQRFQSASSASHSVHSLSLTDPGSDENPERLRTAYSNTSSHLTTESESTESTRQSFTGTSPCLQMTADPGSGKAHQSHTPHELDQSTCVQSAEKTNCSPQRVTSFSSLITSTSSVSFGEAPSVQTFSCLPTLTVESTSSSHLTAPNINSSQYQPASFDVPKQSGSQQPDATETSPAPTHLLDTSLRTRDGMYKCRVCKRLFPSRFSLTGHYKSHYNATQKPYMCEDCGQRYTSPSNLHYHRARTCAVLKLKANQETGLQSGTEASVGAGPVSQSIADVVKPARSRRSTHSARGGKRPNPLGSSKPSDLLAERVAQTSTPANMNQPKVVPLFTGSGVFTMPPKIRSRRPTSCQKEEPCSTTPFYSTLLNGPKNPNATVEIGSSHENSQPYETAATLQAQLKQVIEQACQSEELRQKILTLTSAAIVSALMPLAPDGSRHMQTFMDELTRLTRTTEVENSCQPNRSAVSSSSLEPHQSHSAPHLSRDNRSICPTLSDTHQGCAPRVACPHCPGNAPLFQDNSVLKKHILLFHMERSESPTSWPTCDANGNPNSSQITLKEHLNALFSSTFPLNTGIPELSTNRSTCSRSTNRPRNYPTATHSRDQHPFPLVQCPDCERCFATQTAYRVHFTKTHQSHSNNGNGLSASRPSCSGSDGVGESHENSRTINADLTANAPVQADWCEVCPH</sequence>
<evidence type="ECO:0000313" key="9">
    <source>
        <dbReference type="Proteomes" id="UP000230066"/>
    </source>
</evidence>
<dbReference type="SMART" id="SM00355">
    <property type="entry name" value="ZnF_C2H2"/>
    <property type="match status" value="5"/>
</dbReference>
<feature type="compositionally biased region" description="Low complexity" evidence="6">
    <location>
        <begin position="367"/>
        <end position="388"/>
    </location>
</feature>
<dbReference type="Pfam" id="PF00096">
    <property type="entry name" value="zf-C2H2"/>
    <property type="match status" value="1"/>
</dbReference>
<keyword evidence="4" id="KW-0862">Zinc</keyword>
<feature type="region of interest" description="Disordered" evidence="6">
    <location>
        <begin position="328"/>
        <end position="423"/>
    </location>
</feature>
<feature type="compositionally biased region" description="Polar residues" evidence="6">
    <location>
        <begin position="493"/>
        <end position="507"/>
    </location>
</feature>
<feature type="region of interest" description="Disordered" evidence="6">
    <location>
        <begin position="471"/>
        <end position="515"/>
    </location>
</feature>
<feature type="region of interest" description="Disordered" evidence="6">
    <location>
        <begin position="784"/>
        <end position="819"/>
    </location>
</feature>
<feature type="compositionally biased region" description="Low complexity" evidence="6">
    <location>
        <begin position="337"/>
        <end position="350"/>
    </location>
</feature>
<dbReference type="PROSITE" id="PS50157">
    <property type="entry name" value="ZINC_FINGER_C2H2_2"/>
    <property type="match status" value="3"/>
</dbReference>
<evidence type="ECO:0000256" key="5">
    <source>
        <dbReference type="PROSITE-ProRule" id="PRU00042"/>
    </source>
</evidence>
<accession>A0A4E0R4R0</accession>
<evidence type="ECO:0000259" key="7">
    <source>
        <dbReference type="PROSITE" id="PS50157"/>
    </source>
</evidence>
<feature type="region of interest" description="Disordered" evidence="6">
    <location>
        <begin position="214"/>
        <end position="262"/>
    </location>
</feature>
<organism evidence="8 9">
    <name type="scientific">Fasciola hepatica</name>
    <name type="common">Liver fluke</name>
    <dbReference type="NCBI Taxonomy" id="6192"/>
    <lineage>
        <taxon>Eukaryota</taxon>
        <taxon>Metazoa</taxon>
        <taxon>Spiralia</taxon>
        <taxon>Lophotrochozoa</taxon>
        <taxon>Platyhelminthes</taxon>
        <taxon>Trematoda</taxon>
        <taxon>Digenea</taxon>
        <taxon>Plagiorchiida</taxon>
        <taxon>Echinostomata</taxon>
        <taxon>Echinostomatoidea</taxon>
        <taxon>Fasciolidae</taxon>
        <taxon>Fasciola</taxon>
    </lineage>
</organism>
<feature type="domain" description="C2H2-type" evidence="7">
    <location>
        <begin position="523"/>
        <end position="552"/>
    </location>
</feature>
<reference evidence="8" key="1">
    <citation type="submission" date="2019-03" db="EMBL/GenBank/DDBJ databases">
        <title>Improved annotation for the trematode Fasciola hepatica.</title>
        <authorList>
            <person name="Choi Y.-J."/>
            <person name="Martin J."/>
            <person name="Mitreva M."/>
        </authorList>
    </citation>
    <scope>NUCLEOTIDE SEQUENCE [LARGE SCALE GENOMIC DNA]</scope>
</reference>
<keyword evidence="9" id="KW-1185">Reference proteome</keyword>
<feature type="compositionally biased region" description="Polar residues" evidence="6">
    <location>
        <begin position="471"/>
        <end position="485"/>
    </location>
</feature>
<feature type="compositionally biased region" description="Basic and acidic residues" evidence="6">
    <location>
        <begin position="246"/>
        <end position="256"/>
    </location>
</feature>
<dbReference type="GO" id="GO:0008270">
    <property type="term" value="F:zinc ion binding"/>
    <property type="evidence" value="ECO:0007669"/>
    <property type="project" value="UniProtKB-KW"/>
</dbReference>
<dbReference type="PANTHER" id="PTHR24408">
    <property type="entry name" value="ZINC FINGER PROTEIN"/>
    <property type="match status" value="1"/>
</dbReference>
<dbReference type="InterPro" id="IPR013087">
    <property type="entry name" value="Znf_C2H2_type"/>
</dbReference>
<feature type="region of interest" description="Disordered" evidence="6">
    <location>
        <begin position="78"/>
        <end position="112"/>
    </location>
</feature>
<dbReference type="Gene3D" id="3.30.160.60">
    <property type="entry name" value="Classic Zinc Finger"/>
    <property type="match status" value="1"/>
</dbReference>
<keyword evidence="1" id="KW-0479">Metal-binding</keyword>
<dbReference type="EMBL" id="JXXN02002547">
    <property type="protein sequence ID" value="THD22753.1"/>
    <property type="molecule type" value="Genomic_DNA"/>
</dbReference>
<evidence type="ECO:0000256" key="3">
    <source>
        <dbReference type="ARBA" id="ARBA00022771"/>
    </source>
</evidence>
<dbReference type="AlphaFoldDB" id="A0A4E0R4R0"/>
<feature type="compositionally biased region" description="Low complexity" evidence="6">
    <location>
        <begin position="798"/>
        <end position="809"/>
    </location>
</feature>
<proteinExistence type="predicted"/>
<dbReference type="GO" id="GO:0043565">
    <property type="term" value="F:sequence-specific DNA binding"/>
    <property type="evidence" value="ECO:0007669"/>
    <property type="project" value="TreeGrafter"/>
</dbReference>
<feature type="domain" description="C2H2-type" evidence="7">
    <location>
        <begin position="940"/>
        <end position="968"/>
    </location>
</feature>
<evidence type="ECO:0000256" key="1">
    <source>
        <dbReference type="ARBA" id="ARBA00022723"/>
    </source>
</evidence>
<feature type="region of interest" description="Disordered" evidence="6">
    <location>
        <begin position="910"/>
        <end position="932"/>
    </location>
</feature>
<evidence type="ECO:0000256" key="2">
    <source>
        <dbReference type="ARBA" id="ARBA00022737"/>
    </source>
</evidence>
<gene>
    <name evidence="8" type="ORF">D915_006262</name>
</gene>
<feature type="compositionally biased region" description="Polar residues" evidence="6">
    <location>
        <begin position="965"/>
        <end position="982"/>
    </location>
</feature>
<name>A0A4E0R4R0_FASHE</name>
<dbReference type="SUPFAM" id="SSF57667">
    <property type="entry name" value="beta-beta-alpha zinc fingers"/>
    <property type="match status" value="1"/>
</dbReference>
<feature type="domain" description="C2H2-type" evidence="7">
    <location>
        <begin position="553"/>
        <end position="572"/>
    </location>
</feature>
<protein>
    <recommendedName>
        <fullName evidence="7">C2H2-type domain-containing protein</fullName>
    </recommendedName>
</protein>
<feature type="compositionally biased region" description="Basic residues" evidence="6">
    <location>
        <begin position="613"/>
        <end position="626"/>
    </location>
</feature>
<evidence type="ECO:0000313" key="8">
    <source>
        <dbReference type="EMBL" id="THD22753.1"/>
    </source>
</evidence>
<keyword evidence="3 5" id="KW-0863">Zinc-finger</keyword>
<dbReference type="InterPro" id="IPR036236">
    <property type="entry name" value="Znf_C2H2_sf"/>
</dbReference>
<feature type="compositionally biased region" description="Polar residues" evidence="6">
    <location>
        <begin position="786"/>
        <end position="797"/>
    </location>
</feature>
<evidence type="ECO:0000256" key="6">
    <source>
        <dbReference type="SAM" id="MobiDB-lite"/>
    </source>
</evidence>
<feature type="compositionally biased region" description="Polar residues" evidence="6">
    <location>
        <begin position="236"/>
        <end position="245"/>
    </location>
</feature>
<feature type="region of interest" description="Disordered" evidence="6">
    <location>
        <begin position="592"/>
        <end position="638"/>
    </location>
</feature>
<feature type="compositionally biased region" description="Low complexity" evidence="6">
    <location>
        <begin position="910"/>
        <end position="924"/>
    </location>
</feature>
<dbReference type="GO" id="GO:0000981">
    <property type="term" value="F:DNA-binding transcription factor activity, RNA polymerase II-specific"/>
    <property type="evidence" value="ECO:0007669"/>
    <property type="project" value="TreeGrafter"/>
</dbReference>
<comment type="caution">
    <text evidence="8">The sequence shown here is derived from an EMBL/GenBank/DDBJ whole genome shotgun (WGS) entry which is preliminary data.</text>
</comment>
<evidence type="ECO:0000256" key="4">
    <source>
        <dbReference type="ARBA" id="ARBA00022833"/>
    </source>
</evidence>
<dbReference type="GO" id="GO:0005634">
    <property type="term" value="C:nucleus"/>
    <property type="evidence" value="ECO:0007669"/>
    <property type="project" value="TreeGrafter"/>
</dbReference>
<dbReference type="PANTHER" id="PTHR24408:SF58">
    <property type="entry name" value="TRANSCRIPTION FACTOR (TFIIIA), PUTATIVE (AFU_ORTHOLOGUE AFUA_1G05150)-RELATED"/>
    <property type="match status" value="1"/>
</dbReference>
<feature type="compositionally biased region" description="Acidic residues" evidence="6">
    <location>
        <begin position="78"/>
        <end position="89"/>
    </location>
</feature>